<dbReference type="InterPro" id="IPR056884">
    <property type="entry name" value="NPHP3-like_N"/>
</dbReference>
<dbReference type="Pfam" id="PF24883">
    <property type="entry name" value="NPHP3_N"/>
    <property type="match status" value="1"/>
</dbReference>
<feature type="repeat" description="ANK" evidence="3">
    <location>
        <begin position="1139"/>
        <end position="1171"/>
    </location>
</feature>
<feature type="repeat" description="ANK" evidence="3">
    <location>
        <begin position="1172"/>
        <end position="1204"/>
    </location>
</feature>
<evidence type="ECO:0000256" key="2">
    <source>
        <dbReference type="ARBA" id="ARBA00023043"/>
    </source>
</evidence>
<accession>A0A8H4LBA1</accession>
<dbReference type="OrthoDB" id="341259at2759"/>
<keyword evidence="7" id="KW-1185">Reference proteome</keyword>
<dbReference type="PROSITE" id="PS50297">
    <property type="entry name" value="ANK_REP_REGION"/>
    <property type="match status" value="3"/>
</dbReference>
<dbReference type="Pfam" id="PF12796">
    <property type="entry name" value="Ank_2"/>
    <property type="match status" value="2"/>
</dbReference>
<sequence length="1236" mass="137501">MSSSPDTETEQPDPHVDVVIAHSLVSKPITIDSTSARRGWLQSVLDGCLTNHAMRIVVEFDDPGDLIQGPKSSDAIRDQAIKLLAQLLERRKSSPHNSPIIWVGHGVGGTIVKKVRNPSKSISRADSEAMRQALAFVALDRANYADIVASTNLLIFVDCPHRATTRYEIVNPVAQWLSRDVDIWSPVLLRSIDALAAEVIEVNELFLETKIPYSVKVASVYSTKLSSGSSLTQFGGSLGTPDEQVLCLTFHDSFLKAKEVLTIMIEDAKGAQSIDIQNPWFQILSLISPPAQAAFGRPWSNDNCPNWVLQTDVYSKWRNTKGPLAVQLYGTKASDALHLFYEHEKDNIVKDAEKLLLHFTFDSNDKRRNSIMTMATSFITQILSKFEATNNLKEFFRQRWILRAWSLYDAVFALERLTYGRKLVFILGNFDQCDAVSRQQFLDTFSYLFLVTESTIKLLVTTQDILAAWPWESLNTELKGPISSHSDEDRPSDSQIISEDGDVVPSHQDTKSDETGGYPNPPSDNEQQGESWKYVEMLVTDANIPEANVRDVVHLVLAVSDDELRFSLLDQFMGPASIVPVETLLSLENPVYPESFFRHVLDRIPESQRQLIRQVLSWVLCSLRPLSVQELNMAILWIQRREVVDHSIITKRDGIHLLSPIDHLLWGIVVIKNNNVRISHPVLRELLWGSGTEWFRIGEDGHRQIVVSSLELLKQEDFVTWNGKNQGVQCSLEIGDVLIPRSMFEGRTTLHQYITMNWPEHYRRISTSKRPRSEVVDFFQEDSGSAWQSWAESRWLMTNPINRADRSKDSPRCVLSLLAEIGDLEQVKIWTNASSNQSSADTGIALVEASRMGMKDVVEYLLALEPDHPQEVHLQAAMNAAAASADSEVLATLISSAPENFAWPATLLVRVSELGFENCANALLSRGCLPDAPVHLLGTTALAQAISNGHVGICSLLLDYHANVGAIGGSGAIMARAASTCHGEDMIKTLNAHNIDVLTVDEAGISALHESCRLGHFEVTRALADIAQSSNHKPELSEVQDCLQLVADLDFIQTATPVLDILRLYPETQSTWNEQLGMAVENGRVEFARLLLHKGADANCLTESEGHTPLWEACYSLDASLEMLQLLLDNGAEVNSPSRSQTPLMAAARKGRLDFIKYLVERGADVHRPDLCDFSALSEAVCGGSLECVRWLLDNGAEIDWRDEYDESALFEAADANYFEIVHLLLDRGATVSGTG</sequence>
<evidence type="ECO:0000313" key="7">
    <source>
        <dbReference type="Proteomes" id="UP000554235"/>
    </source>
</evidence>
<feature type="region of interest" description="Disordered" evidence="4">
    <location>
        <begin position="480"/>
        <end position="528"/>
    </location>
</feature>
<feature type="repeat" description="ANK" evidence="3">
    <location>
        <begin position="1105"/>
        <end position="1139"/>
    </location>
</feature>
<name>A0A8H4LBA1_9HYPO</name>
<dbReference type="InterPro" id="IPR036770">
    <property type="entry name" value="Ankyrin_rpt-contain_sf"/>
</dbReference>
<evidence type="ECO:0000256" key="3">
    <source>
        <dbReference type="PROSITE-ProRule" id="PRU00023"/>
    </source>
</evidence>
<comment type="caution">
    <text evidence="6">The sequence shown here is derived from an EMBL/GenBank/DDBJ whole genome shotgun (WGS) entry which is preliminary data.</text>
</comment>
<reference evidence="6 7" key="1">
    <citation type="submission" date="2020-01" db="EMBL/GenBank/DDBJ databases">
        <title>Identification and distribution of gene clusters putatively required for synthesis of sphingolipid metabolism inhibitors in phylogenetically diverse species of the filamentous fungus Fusarium.</title>
        <authorList>
            <person name="Kim H.-S."/>
            <person name="Busman M."/>
            <person name="Brown D.W."/>
            <person name="Divon H."/>
            <person name="Uhlig S."/>
            <person name="Proctor R.H."/>
        </authorList>
    </citation>
    <scope>NUCLEOTIDE SEQUENCE [LARGE SCALE GENOMIC DNA]</scope>
    <source>
        <strain evidence="6 7">NRRL 20459</strain>
    </source>
</reference>
<evidence type="ECO:0000259" key="5">
    <source>
        <dbReference type="Pfam" id="PF24883"/>
    </source>
</evidence>
<feature type="repeat" description="ANK" evidence="3">
    <location>
        <begin position="1071"/>
        <end position="1103"/>
    </location>
</feature>
<feature type="repeat" description="ANK" evidence="3">
    <location>
        <begin position="1205"/>
        <end position="1236"/>
    </location>
</feature>
<evidence type="ECO:0000313" key="6">
    <source>
        <dbReference type="EMBL" id="KAF4466267.1"/>
    </source>
</evidence>
<dbReference type="EMBL" id="JAADYS010000906">
    <property type="protein sequence ID" value="KAF4466267.1"/>
    <property type="molecule type" value="Genomic_DNA"/>
</dbReference>
<dbReference type="PROSITE" id="PS50088">
    <property type="entry name" value="ANK_REPEAT"/>
    <property type="match status" value="5"/>
</dbReference>
<dbReference type="InterPro" id="IPR002110">
    <property type="entry name" value="Ankyrin_rpt"/>
</dbReference>
<keyword evidence="1" id="KW-0677">Repeat</keyword>
<dbReference type="SUPFAM" id="SSF48403">
    <property type="entry name" value="Ankyrin repeat"/>
    <property type="match status" value="1"/>
</dbReference>
<dbReference type="AlphaFoldDB" id="A0A8H4LBA1"/>
<keyword evidence="2 3" id="KW-0040">ANK repeat</keyword>
<dbReference type="PANTHER" id="PTHR24189">
    <property type="entry name" value="MYOTROPHIN"/>
    <property type="match status" value="1"/>
</dbReference>
<dbReference type="InterPro" id="IPR050745">
    <property type="entry name" value="Multifunctional_regulatory"/>
</dbReference>
<evidence type="ECO:0000256" key="4">
    <source>
        <dbReference type="SAM" id="MobiDB-lite"/>
    </source>
</evidence>
<feature type="domain" description="Nephrocystin 3-like N-terminal" evidence="5">
    <location>
        <begin position="306"/>
        <end position="462"/>
    </location>
</feature>
<proteinExistence type="predicted"/>
<dbReference type="PANTHER" id="PTHR24189:SF50">
    <property type="entry name" value="ANKYRIN REPEAT AND SOCS BOX PROTEIN 2"/>
    <property type="match status" value="1"/>
</dbReference>
<dbReference type="Proteomes" id="UP000554235">
    <property type="component" value="Unassembled WGS sequence"/>
</dbReference>
<dbReference type="Gene3D" id="1.25.40.20">
    <property type="entry name" value="Ankyrin repeat-containing domain"/>
    <property type="match status" value="2"/>
</dbReference>
<gene>
    <name evidence="6" type="ORF">FALBO_6893</name>
</gene>
<dbReference type="SMART" id="SM00248">
    <property type="entry name" value="ANK"/>
    <property type="match status" value="8"/>
</dbReference>
<evidence type="ECO:0000256" key="1">
    <source>
        <dbReference type="ARBA" id="ARBA00022737"/>
    </source>
</evidence>
<organism evidence="6 7">
    <name type="scientific">Fusarium albosuccineum</name>
    <dbReference type="NCBI Taxonomy" id="1237068"/>
    <lineage>
        <taxon>Eukaryota</taxon>
        <taxon>Fungi</taxon>
        <taxon>Dikarya</taxon>
        <taxon>Ascomycota</taxon>
        <taxon>Pezizomycotina</taxon>
        <taxon>Sordariomycetes</taxon>
        <taxon>Hypocreomycetidae</taxon>
        <taxon>Hypocreales</taxon>
        <taxon>Nectriaceae</taxon>
        <taxon>Fusarium</taxon>
        <taxon>Fusarium decemcellulare species complex</taxon>
    </lineage>
</organism>
<protein>
    <submittedName>
        <fullName evidence="6">Ankyrin repeat</fullName>
    </submittedName>
</protein>